<evidence type="ECO:0000313" key="4">
    <source>
        <dbReference type="EMBL" id="GAG07783.1"/>
    </source>
</evidence>
<keyword evidence="2" id="KW-0677">Repeat</keyword>
<dbReference type="AlphaFoldDB" id="X0V5K6"/>
<gene>
    <name evidence="4" type="ORF">S01H1_36843</name>
</gene>
<proteinExistence type="predicted"/>
<name>X0V5K6_9ZZZZ</name>
<feature type="non-terminal residue" evidence="4">
    <location>
        <position position="1"/>
    </location>
</feature>
<accession>X0V5K6</accession>
<organism evidence="4">
    <name type="scientific">marine sediment metagenome</name>
    <dbReference type="NCBI Taxonomy" id="412755"/>
    <lineage>
        <taxon>unclassified sequences</taxon>
        <taxon>metagenomes</taxon>
        <taxon>ecological metagenomes</taxon>
    </lineage>
</organism>
<dbReference type="GO" id="GO:0008305">
    <property type="term" value="C:integrin complex"/>
    <property type="evidence" value="ECO:0007669"/>
    <property type="project" value="InterPro"/>
</dbReference>
<dbReference type="GO" id="GO:0033627">
    <property type="term" value="P:cell adhesion mediated by integrin"/>
    <property type="evidence" value="ECO:0007669"/>
    <property type="project" value="TreeGrafter"/>
</dbReference>
<reference evidence="4" key="1">
    <citation type="journal article" date="2014" name="Front. Microbiol.">
        <title>High frequency of phylogenetically diverse reductive dehalogenase-homologous genes in deep subseafloor sedimentary metagenomes.</title>
        <authorList>
            <person name="Kawai M."/>
            <person name="Futagami T."/>
            <person name="Toyoda A."/>
            <person name="Takaki Y."/>
            <person name="Nishi S."/>
            <person name="Hori S."/>
            <person name="Arai W."/>
            <person name="Tsubouchi T."/>
            <person name="Morono Y."/>
            <person name="Uchiyama I."/>
            <person name="Ito T."/>
            <person name="Fujiyama A."/>
            <person name="Inagaki F."/>
            <person name="Takami H."/>
        </authorList>
    </citation>
    <scope>NUCLEOTIDE SEQUENCE</scope>
    <source>
        <strain evidence="4">Expedition CK06-06</strain>
    </source>
</reference>
<dbReference type="GO" id="GO:0009897">
    <property type="term" value="C:external side of plasma membrane"/>
    <property type="evidence" value="ECO:0007669"/>
    <property type="project" value="TreeGrafter"/>
</dbReference>
<dbReference type="Pfam" id="PF01839">
    <property type="entry name" value="FG-GAP"/>
    <property type="match status" value="3"/>
</dbReference>
<feature type="non-terminal residue" evidence="4">
    <location>
        <position position="269"/>
    </location>
</feature>
<dbReference type="PANTHER" id="PTHR23220">
    <property type="entry name" value="INTEGRIN ALPHA"/>
    <property type="match status" value="1"/>
</dbReference>
<dbReference type="InterPro" id="IPR028994">
    <property type="entry name" value="Integrin_alpha_N"/>
</dbReference>
<dbReference type="SUPFAM" id="SSF69318">
    <property type="entry name" value="Integrin alpha N-terminal domain"/>
    <property type="match status" value="2"/>
</dbReference>
<dbReference type="GO" id="GO:0098609">
    <property type="term" value="P:cell-cell adhesion"/>
    <property type="evidence" value="ECO:0007669"/>
    <property type="project" value="TreeGrafter"/>
</dbReference>
<protein>
    <submittedName>
        <fullName evidence="4">Uncharacterized protein</fullName>
    </submittedName>
</protein>
<dbReference type="InterPro" id="IPR013517">
    <property type="entry name" value="FG-GAP"/>
</dbReference>
<dbReference type="InterPro" id="IPR013519">
    <property type="entry name" value="Int_alpha_beta-p"/>
</dbReference>
<dbReference type="InterPro" id="IPR000413">
    <property type="entry name" value="Integrin_alpha"/>
</dbReference>
<evidence type="ECO:0000256" key="2">
    <source>
        <dbReference type="ARBA" id="ARBA00022737"/>
    </source>
</evidence>
<dbReference type="PROSITE" id="PS51470">
    <property type="entry name" value="FG_GAP"/>
    <property type="match status" value="4"/>
</dbReference>
<dbReference type="GO" id="GO:0005178">
    <property type="term" value="F:integrin binding"/>
    <property type="evidence" value="ECO:0007669"/>
    <property type="project" value="TreeGrafter"/>
</dbReference>
<evidence type="ECO:0000256" key="3">
    <source>
        <dbReference type="ARBA" id="ARBA00023180"/>
    </source>
</evidence>
<comment type="caution">
    <text evidence="4">The sequence shown here is derived from an EMBL/GenBank/DDBJ whole genome shotgun (WGS) entry which is preliminary data.</text>
</comment>
<evidence type="ECO:0000256" key="1">
    <source>
        <dbReference type="ARBA" id="ARBA00022729"/>
    </source>
</evidence>
<dbReference type="GO" id="GO:0007160">
    <property type="term" value="P:cell-matrix adhesion"/>
    <property type="evidence" value="ECO:0007669"/>
    <property type="project" value="TreeGrafter"/>
</dbReference>
<dbReference type="PRINTS" id="PR01185">
    <property type="entry name" value="INTEGRINA"/>
</dbReference>
<sequence>LVDTTGAVYPISIDPLATSPTWTAESDQEGAYFGISVGSAGDVNGDGYDDVIVGAKMYDNGQTNEGRAFVYHGGALGLSTNPDWTAESDQEDAQFGTSVGTAGDVDNDGNADVIVGAPQFSNPMSYEGRAYVYHGSSSGLSSSPNWTAESDQEGAYFGISVGTAGYVNDDVYADVIVGAYAFDGKEEVEVNEGQVFVYHGSSSGLSSSADWTADSNQANAYFGGSVGTAGDVNGDGYDEVIVGAHLFNTRRGDEGRAYVYHGNATGLNT</sequence>
<dbReference type="SMART" id="SM00191">
    <property type="entry name" value="Int_alpha"/>
    <property type="match status" value="4"/>
</dbReference>
<dbReference type="EMBL" id="BARS01023115">
    <property type="protein sequence ID" value="GAG07783.1"/>
    <property type="molecule type" value="Genomic_DNA"/>
</dbReference>
<dbReference type="Gene3D" id="2.130.10.130">
    <property type="entry name" value="Integrin alpha, N-terminal"/>
    <property type="match status" value="2"/>
</dbReference>
<keyword evidence="3" id="KW-0325">Glycoprotein</keyword>
<dbReference type="GO" id="GO:0007229">
    <property type="term" value="P:integrin-mediated signaling pathway"/>
    <property type="evidence" value="ECO:0007669"/>
    <property type="project" value="TreeGrafter"/>
</dbReference>
<keyword evidence="1" id="KW-0732">Signal</keyword>
<dbReference type="PANTHER" id="PTHR23220:SF122">
    <property type="entry name" value="INTEGRIN ALPHA-PS1"/>
    <property type="match status" value="1"/>
</dbReference>